<dbReference type="Gene3D" id="3.40.50.300">
    <property type="entry name" value="P-loop containing nucleotide triphosphate hydrolases"/>
    <property type="match status" value="1"/>
</dbReference>
<reference evidence="14 15" key="1">
    <citation type="submission" date="2018-01" db="EMBL/GenBank/DDBJ databases">
        <title>Genomic Sequence of Chromobacterium MWU13-2610 from wild cranberry bogs within the Cape Cod National Seashore.</title>
        <authorList>
            <person name="O'Hara-Hanley K."/>
            <person name="Soby S."/>
            <person name="Harrison A."/>
        </authorList>
    </citation>
    <scope>NUCLEOTIDE SEQUENCE [LARGE SCALE GENOMIC DNA]</scope>
    <source>
        <strain evidence="14 15">MWU13-2610</strain>
    </source>
</reference>
<evidence type="ECO:0000313" key="14">
    <source>
        <dbReference type="EMBL" id="POA98494.1"/>
    </source>
</evidence>
<dbReference type="RefSeq" id="WP_103320197.1">
    <property type="nucleotide sequence ID" value="NZ_PPTF01000054.1"/>
</dbReference>
<protein>
    <recommendedName>
        <fullName evidence="10">tRNA dimethylallyltransferase</fullName>
        <ecNumber evidence="10">2.5.1.75</ecNumber>
    </recommendedName>
    <alternativeName>
        <fullName evidence="10">Dimethylallyl diphosphate:tRNA dimethylallyltransferase</fullName>
        <shortName evidence="10">DMAPP:tRNA dimethylallyltransferase</shortName>
        <shortName evidence="10">DMATase</shortName>
    </alternativeName>
    <alternativeName>
        <fullName evidence="10">Isopentenyl-diphosphate:tRNA isopentenyltransferase</fullName>
        <shortName evidence="10">IPP transferase</shortName>
        <shortName evidence="10">IPPT</shortName>
        <shortName evidence="10">IPTase</shortName>
    </alternativeName>
</protein>
<evidence type="ECO:0000256" key="3">
    <source>
        <dbReference type="ARBA" id="ARBA00005842"/>
    </source>
</evidence>
<evidence type="ECO:0000256" key="13">
    <source>
        <dbReference type="RuleBase" id="RU003785"/>
    </source>
</evidence>
<dbReference type="FunFam" id="1.10.20.140:FF:000001">
    <property type="entry name" value="tRNA dimethylallyltransferase"/>
    <property type="match status" value="1"/>
</dbReference>
<evidence type="ECO:0000256" key="9">
    <source>
        <dbReference type="ARBA" id="ARBA00049563"/>
    </source>
</evidence>
<evidence type="ECO:0000256" key="1">
    <source>
        <dbReference type="ARBA" id="ARBA00001946"/>
    </source>
</evidence>
<keyword evidence="15" id="KW-1185">Reference proteome</keyword>
<proteinExistence type="inferred from homology"/>
<evidence type="ECO:0000256" key="8">
    <source>
        <dbReference type="ARBA" id="ARBA00022842"/>
    </source>
</evidence>
<dbReference type="InterPro" id="IPR039657">
    <property type="entry name" value="Dimethylallyltransferase"/>
</dbReference>
<dbReference type="Pfam" id="PF01715">
    <property type="entry name" value="IPPT"/>
    <property type="match status" value="1"/>
</dbReference>
<dbReference type="Proteomes" id="UP000236416">
    <property type="component" value="Unassembled WGS sequence"/>
</dbReference>
<evidence type="ECO:0000256" key="12">
    <source>
        <dbReference type="RuleBase" id="RU003784"/>
    </source>
</evidence>
<comment type="caution">
    <text evidence="14">The sequence shown here is derived from an EMBL/GenBank/DDBJ whole genome shotgun (WGS) entry which is preliminary data.</text>
</comment>
<dbReference type="InterPro" id="IPR027417">
    <property type="entry name" value="P-loop_NTPase"/>
</dbReference>
<accession>A0A2K4MN29</accession>
<feature type="site" description="Interaction with substrate tRNA" evidence="10">
    <location>
        <position position="125"/>
    </location>
</feature>
<sequence>MSHTPQAILLMGPTASGKTGLALELARRFPAEIISVDSALVYRDMDIGSAKPTAAEMAACPHHLVDIISPLQSYSAAQFHADANRLIADIQSRGKLPLLVGGTMLYYKALLEGLSDLPQADAALRAELDAEAARLGWPAMHAQLAALDPATAARLNPNDSQRIHRALEVCLLSGQPMSELIAQGKEAAASFRFLPLALVPRERSWLHARIAQRFHLMLEQGFLDEVSRLRASYPELTLDLPSMRCVGYRQAWEHQDGLYGYDDFIERGIAATRQLAKRQLTWTRSLEVIPVDAQQDGLADLLSTAVEDFLAGRPAADALPYNGDF</sequence>
<keyword evidence="8 10" id="KW-0460">Magnesium</keyword>
<keyword evidence="5 10" id="KW-0819">tRNA processing</keyword>
<dbReference type="PANTHER" id="PTHR11088:SF60">
    <property type="entry name" value="TRNA DIMETHYLALLYLTRANSFERASE"/>
    <property type="match status" value="1"/>
</dbReference>
<dbReference type="GO" id="GO:0006400">
    <property type="term" value="P:tRNA modification"/>
    <property type="evidence" value="ECO:0007669"/>
    <property type="project" value="TreeGrafter"/>
</dbReference>
<comment type="cofactor">
    <cofactor evidence="1 10">
        <name>Mg(2+)</name>
        <dbReference type="ChEBI" id="CHEBI:18420"/>
    </cofactor>
</comment>
<evidence type="ECO:0000313" key="15">
    <source>
        <dbReference type="Proteomes" id="UP000236416"/>
    </source>
</evidence>
<feature type="site" description="Interaction with substrate tRNA" evidence="10">
    <location>
        <position position="103"/>
    </location>
</feature>
<keyword evidence="4 10" id="KW-0808">Transferase</keyword>
<evidence type="ECO:0000256" key="4">
    <source>
        <dbReference type="ARBA" id="ARBA00022679"/>
    </source>
</evidence>
<dbReference type="AlphaFoldDB" id="A0A2K4MN29"/>
<dbReference type="HAMAP" id="MF_00185">
    <property type="entry name" value="IPP_trans"/>
    <property type="match status" value="1"/>
</dbReference>
<name>A0A2K4MN29_9NEIS</name>
<feature type="region of interest" description="Interaction with substrate tRNA" evidence="10">
    <location>
        <begin position="161"/>
        <end position="165"/>
    </location>
</feature>
<feature type="binding site" evidence="10">
    <location>
        <begin position="12"/>
        <end position="19"/>
    </location>
    <ligand>
        <name>ATP</name>
        <dbReference type="ChEBI" id="CHEBI:30616"/>
    </ligand>
</feature>
<dbReference type="EC" id="2.5.1.75" evidence="10"/>
<comment type="function">
    <text evidence="2 10 12">Catalyzes the transfer of a dimethylallyl group onto the adenine at position 37 in tRNAs that read codons beginning with uridine, leading to the formation of N6-(dimethylallyl)adenosine (i(6)A).</text>
</comment>
<comment type="caution">
    <text evidence="10">Lacks conserved residue(s) required for the propagation of feature annotation.</text>
</comment>
<evidence type="ECO:0000256" key="10">
    <source>
        <dbReference type="HAMAP-Rule" id="MF_00185"/>
    </source>
</evidence>
<evidence type="ECO:0000256" key="7">
    <source>
        <dbReference type="ARBA" id="ARBA00022840"/>
    </source>
</evidence>
<feature type="binding site" evidence="10">
    <location>
        <begin position="14"/>
        <end position="19"/>
    </location>
    <ligand>
        <name>substrate</name>
    </ligand>
</feature>
<comment type="similarity">
    <text evidence="3 10 13">Belongs to the IPP transferase family.</text>
</comment>
<evidence type="ECO:0000256" key="11">
    <source>
        <dbReference type="RuleBase" id="RU003783"/>
    </source>
</evidence>
<comment type="catalytic activity">
    <reaction evidence="9 10 11">
        <text>adenosine(37) in tRNA + dimethylallyl diphosphate = N(6)-dimethylallyladenosine(37) in tRNA + diphosphate</text>
        <dbReference type="Rhea" id="RHEA:26482"/>
        <dbReference type="Rhea" id="RHEA-COMP:10162"/>
        <dbReference type="Rhea" id="RHEA-COMP:10375"/>
        <dbReference type="ChEBI" id="CHEBI:33019"/>
        <dbReference type="ChEBI" id="CHEBI:57623"/>
        <dbReference type="ChEBI" id="CHEBI:74411"/>
        <dbReference type="ChEBI" id="CHEBI:74415"/>
        <dbReference type="EC" id="2.5.1.75"/>
    </reaction>
</comment>
<gene>
    <name evidence="10" type="primary">miaA</name>
    <name evidence="14" type="ORF">C2134_11575</name>
</gene>
<dbReference type="EMBL" id="PPTF01000054">
    <property type="protein sequence ID" value="POA98494.1"/>
    <property type="molecule type" value="Genomic_DNA"/>
</dbReference>
<evidence type="ECO:0000256" key="5">
    <source>
        <dbReference type="ARBA" id="ARBA00022694"/>
    </source>
</evidence>
<feature type="region of interest" description="Interaction with substrate tRNA" evidence="10">
    <location>
        <begin position="244"/>
        <end position="249"/>
    </location>
</feature>
<keyword evidence="6 10" id="KW-0547">Nucleotide-binding</keyword>
<evidence type="ECO:0000256" key="2">
    <source>
        <dbReference type="ARBA" id="ARBA00003213"/>
    </source>
</evidence>
<dbReference type="GO" id="GO:0052381">
    <property type="term" value="F:tRNA dimethylallyltransferase activity"/>
    <property type="evidence" value="ECO:0007669"/>
    <property type="project" value="UniProtKB-UniRule"/>
</dbReference>
<comment type="subunit">
    <text evidence="10">Monomer.</text>
</comment>
<evidence type="ECO:0000256" key="6">
    <source>
        <dbReference type="ARBA" id="ARBA00022741"/>
    </source>
</evidence>
<feature type="region of interest" description="Interaction with substrate tRNA" evidence="10">
    <location>
        <begin position="37"/>
        <end position="40"/>
    </location>
</feature>
<dbReference type="GO" id="GO:0005524">
    <property type="term" value="F:ATP binding"/>
    <property type="evidence" value="ECO:0007669"/>
    <property type="project" value="UniProtKB-UniRule"/>
</dbReference>
<keyword evidence="7 10" id="KW-0067">ATP-binding</keyword>
<organism evidence="14 15">
    <name type="scientific">Chromobacterium sinusclupearum</name>
    <dbReference type="NCBI Taxonomy" id="2077146"/>
    <lineage>
        <taxon>Bacteria</taxon>
        <taxon>Pseudomonadati</taxon>
        <taxon>Pseudomonadota</taxon>
        <taxon>Betaproteobacteria</taxon>
        <taxon>Neisseriales</taxon>
        <taxon>Chromobacteriaceae</taxon>
        <taxon>Chromobacterium</taxon>
    </lineage>
</organism>
<dbReference type="Gene3D" id="1.10.20.140">
    <property type="match status" value="1"/>
</dbReference>
<dbReference type="InterPro" id="IPR018022">
    <property type="entry name" value="IPT"/>
</dbReference>
<dbReference type="SUPFAM" id="SSF52540">
    <property type="entry name" value="P-loop containing nucleoside triphosphate hydrolases"/>
    <property type="match status" value="1"/>
</dbReference>
<dbReference type="NCBIfam" id="TIGR00174">
    <property type="entry name" value="miaA"/>
    <property type="match status" value="1"/>
</dbReference>
<dbReference type="PANTHER" id="PTHR11088">
    <property type="entry name" value="TRNA DIMETHYLALLYLTRANSFERASE"/>
    <property type="match status" value="1"/>
</dbReference>